<protein>
    <submittedName>
        <fullName evidence="2">Uncharacterized protein</fullName>
    </submittedName>
</protein>
<sequence>MNIVLSLITSTKTGTRSVRNGTNTARGKQSKRRKNGIFHSGTWPRKHMLFKMGIAVSALSTLLLFIELKIDLPSSLLTLAVDCGFAAFVGRIAHILLDLDR</sequence>
<gene>
    <name evidence="2" type="ORF">X798_02659</name>
</gene>
<dbReference type="EMBL" id="KZ269987">
    <property type="protein sequence ID" value="OZC10352.1"/>
    <property type="molecule type" value="Genomic_DNA"/>
</dbReference>
<dbReference type="AlphaFoldDB" id="A0A238BYK2"/>
<evidence type="ECO:0000256" key="1">
    <source>
        <dbReference type="SAM" id="MobiDB-lite"/>
    </source>
</evidence>
<organism evidence="2 3">
    <name type="scientific">Onchocerca flexuosa</name>
    <dbReference type="NCBI Taxonomy" id="387005"/>
    <lineage>
        <taxon>Eukaryota</taxon>
        <taxon>Metazoa</taxon>
        <taxon>Ecdysozoa</taxon>
        <taxon>Nematoda</taxon>
        <taxon>Chromadorea</taxon>
        <taxon>Rhabditida</taxon>
        <taxon>Spirurina</taxon>
        <taxon>Spiruromorpha</taxon>
        <taxon>Filarioidea</taxon>
        <taxon>Onchocercidae</taxon>
        <taxon>Onchocerca</taxon>
    </lineage>
</organism>
<evidence type="ECO:0000313" key="2">
    <source>
        <dbReference type="EMBL" id="OZC10352.1"/>
    </source>
</evidence>
<keyword evidence="3" id="KW-1185">Reference proteome</keyword>
<reference evidence="2 3" key="1">
    <citation type="submission" date="2015-12" db="EMBL/GenBank/DDBJ databases">
        <title>Draft genome of the nematode, Onchocerca flexuosa.</title>
        <authorList>
            <person name="Mitreva M."/>
        </authorList>
    </citation>
    <scope>NUCLEOTIDE SEQUENCE [LARGE SCALE GENOMIC DNA]</scope>
    <source>
        <strain evidence="2">Red Deer</strain>
    </source>
</reference>
<accession>A0A238BYK2</accession>
<dbReference type="Proteomes" id="UP000242913">
    <property type="component" value="Unassembled WGS sequence"/>
</dbReference>
<proteinExistence type="predicted"/>
<feature type="region of interest" description="Disordered" evidence="1">
    <location>
        <begin position="16"/>
        <end position="35"/>
    </location>
</feature>
<evidence type="ECO:0000313" key="3">
    <source>
        <dbReference type="Proteomes" id="UP000242913"/>
    </source>
</evidence>
<name>A0A238BYK2_9BILA</name>
<feature type="compositionally biased region" description="Polar residues" evidence="1">
    <location>
        <begin position="16"/>
        <end position="27"/>
    </location>
</feature>